<evidence type="ECO:0000256" key="1">
    <source>
        <dbReference type="SAM" id="Phobius"/>
    </source>
</evidence>
<feature type="transmembrane region" description="Helical" evidence="1">
    <location>
        <begin position="63"/>
        <end position="85"/>
    </location>
</feature>
<name>A0A2A3TZ86_LEVBR</name>
<keyword evidence="1" id="KW-1133">Transmembrane helix</keyword>
<gene>
    <name evidence="2" type="ORF">CNR29_08275</name>
</gene>
<dbReference type="Pfam" id="PF11877">
    <property type="entry name" value="DUF3397"/>
    <property type="match status" value="1"/>
</dbReference>
<dbReference type="AlphaFoldDB" id="A0A2A3TZ86"/>
<dbReference type="InterPro" id="IPR024515">
    <property type="entry name" value="DUF3397"/>
</dbReference>
<sequence>MNMAFWITPGGQLVILVVGWLLIQAVKRILRRNWPKYLNTWDLMAPLLLLCSVLLIPNGAGAILPWLVIGWMGIGIAVALLQAIHNKELLYGPFLRTFWRLTDLYWTAGFACCFLLVIS</sequence>
<evidence type="ECO:0000313" key="2">
    <source>
        <dbReference type="EMBL" id="PBQ24018.1"/>
    </source>
</evidence>
<reference evidence="2 3" key="1">
    <citation type="submission" date="2017-09" db="EMBL/GenBank/DDBJ databases">
        <title>Genome sequence of Lactobacillus brevis D7.</title>
        <authorList>
            <person name="Kwon M.-S."/>
            <person name="Lim S.K."/>
            <person name="Choi H.-J."/>
        </authorList>
    </citation>
    <scope>NUCLEOTIDE SEQUENCE [LARGE SCALE GENOMIC DNA]</scope>
    <source>
        <strain evidence="2 3">D7</strain>
    </source>
</reference>
<feature type="transmembrane region" description="Helical" evidence="1">
    <location>
        <begin position="97"/>
        <end position="118"/>
    </location>
</feature>
<dbReference type="EMBL" id="NVYO01000001">
    <property type="protein sequence ID" value="PBQ24018.1"/>
    <property type="molecule type" value="Genomic_DNA"/>
</dbReference>
<accession>A0A2A3TZ86</accession>
<protein>
    <submittedName>
        <fullName evidence="2">DUF3397 domain-containing protein</fullName>
    </submittedName>
</protein>
<organism evidence="2 3">
    <name type="scientific">Levilactobacillus brevis</name>
    <name type="common">Lactobacillus brevis</name>
    <dbReference type="NCBI Taxonomy" id="1580"/>
    <lineage>
        <taxon>Bacteria</taxon>
        <taxon>Bacillati</taxon>
        <taxon>Bacillota</taxon>
        <taxon>Bacilli</taxon>
        <taxon>Lactobacillales</taxon>
        <taxon>Lactobacillaceae</taxon>
        <taxon>Levilactobacillus</taxon>
    </lineage>
</organism>
<proteinExistence type="predicted"/>
<evidence type="ECO:0000313" key="3">
    <source>
        <dbReference type="Proteomes" id="UP000217918"/>
    </source>
</evidence>
<comment type="caution">
    <text evidence="2">The sequence shown here is derived from an EMBL/GenBank/DDBJ whole genome shotgun (WGS) entry which is preliminary data.</text>
</comment>
<keyword evidence="1" id="KW-0472">Membrane</keyword>
<dbReference type="Proteomes" id="UP000217918">
    <property type="component" value="Unassembled WGS sequence"/>
</dbReference>
<feature type="transmembrane region" description="Helical" evidence="1">
    <location>
        <begin position="6"/>
        <end position="26"/>
    </location>
</feature>
<keyword evidence="1" id="KW-0812">Transmembrane</keyword>